<feature type="domain" description="DUF7088" evidence="3">
    <location>
        <begin position="55"/>
        <end position="162"/>
    </location>
</feature>
<proteinExistence type="predicted"/>
<evidence type="ECO:0000256" key="1">
    <source>
        <dbReference type="SAM" id="Phobius"/>
    </source>
</evidence>
<evidence type="ECO:0000313" key="6">
    <source>
        <dbReference type="Proteomes" id="UP000054172"/>
    </source>
</evidence>
<keyword evidence="1" id="KW-1133">Transmembrane helix</keyword>
<name>A0A0Q4B690_9BACT</name>
<dbReference type="PATRIC" id="fig|1702214.3.peg.366"/>
<dbReference type="EMBL" id="LIIK01000024">
    <property type="protein sequence ID" value="KQM08712.1"/>
    <property type="molecule type" value="Genomic_DNA"/>
</dbReference>
<comment type="caution">
    <text evidence="4">The sequence shown here is derived from an EMBL/GenBank/DDBJ whole genome shotgun (WGS) entry which is preliminary data.</text>
</comment>
<evidence type="ECO:0000313" key="5">
    <source>
        <dbReference type="EMBL" id="KQM08731.1"/>
    </source>
</evidence>
<dbReference type="AlphaFoldDB" id="A0A0Q4B690"/>
<dbReference type="InterPro" id="IPR019196">
    <property type="entry name" value="ABC_transp_unknown"/>
</dbReference>
<evidence type="ECO:0000313" key="4">
    <source>
        <dbReference type="EMBL" id="KQM08712.1"/>
    </source>
</evidence>
<reference evidence="4 6" key="1">
    <citation type="submission" date="2015-08" db="EMBL/GenBank/DDBJ databases">
        <title>Candidatus Bacteriodes Periocalifornicus.</title>
        <authorList>
            <person name="McLean J.S."/>
            <person name="Kelley S."/>
        </authorList>
    </citation>
    <scope>NUCLEOTIDE SEQUENCE [LARGE SCALE GENOMIC DNA]</scope>
    <source>
        <strain evidence="4">12B</strain>
    </source>
</reference>
<dbReference type="Proteomes" id="UP000054172">
    <property type="component" value="Unassembled WGS sequence"/>
</dbReference>
<gene>
    <name evidence="4" type="ORF">AL399_05700</name>
    <name evidence="5" type="ORF">AL399_05815</name>
</gene>
<keyword evidence="1" id="KW-0472">Membrane</keyword>
<sequence>MRVFHTSRAQESVSHPRVSRWRGNAWVALLATAAIVVLVNWIGGALYFRLDLTGDKRYTLGRSTKSTLRSLRNPLYVKCYLGGDLPLDFIRLRQGVEELLEEYRVASGYRVEFQLVDPSTADSEQARQAQQAEFMRMGLQPVSVHEQGQDGAVTERIVFPALQLGYAGQTATIQCYRPNIQLSVPEAISLSLQGLEYELTAAIDRLTQQEKPSVALIHGHGELQGIEIADWRASLAKSYQLLDVDSLARVGMLDECAFALIANPLSPFTEREKLVLDQYLVQGGSLLLALSPIQVSEDSLQQGSETLAYPRDLNLDDLLFKQGIRMANALVQDARCALLPVNTAMQGQAAQFTPLPWVYYPLLEPAENLLVTRNLNPIYSRFPSPLELTAGGSGQVRSVLLHSTERCRAVATPRLVSLAEIGDRTIFTHLSSARIPVAVAVEGKFTSLFAHRPVKAIAGGQAFDFQPQGEGGRLVVVADGSIVKNGVRIRGGKRFPLPLGFDRYTQQTFGNREFLDNLALYLGRRDDLLELRGRTLTLRLLDGATIALHRIRWQLVNMLVPTLLLLALGGILAAVRWVRFRKFGA</sequence>
<dbReference type="EMBL" id="LIIK01000024">
    <property type="protein sequence ID" value="KQM08731.1"/>
    <property type="molecule type" value="Genomic_DNA"/>
</dbReference>
<evidence type="ECO:0000259" key="3">
    <source>
        <dbReference type="Pfam" id="PF23357"/>
    </source>
</evidence>
<keyword evidence="1" id="KW-0812">Transmembrane</keyword>
<dbReference type="STRING" id="1702214.AL399_05700"/>
<evidence type="ECO:0000259" key="2">
    <source>
        <dbReference type="Pfam" id="PF09822"/>
    </source>
</evidence>
<dbReference type="InterPro" id="IPR055396">
    <property type="entry name" value="DUF7088"/>
</dbReference>
<dbReference type="NCBIfam" id="TIGR03521">
    <property type="entry name" value="GldG"/>
    <property type="match status" value="1"/>
</dbReference>
<organism evidence="4 6">
    <name type="scientific">Candidatus [Bacteroides] periocalifornicus</name>
    <dbReference type="NCBI Taxonomy" id="1702214"/>
    <lineage>
        <taxon>Bacteria</taxon>
        <taxon>Pseudomonadati</taxon>
        <taxon>Bacteroidota</taxon>
    </lineage>
</organism>
<protein>
    <submittedName>
        <fullName evidence="4">Uncharacterized protein</fullName>
    </submittedName>
</protein>
<dbReference type="InterPro" id="IPR019863">
    <property type="entry name" value="Motility-assoc_ABC-rel_GldG"/>
</dbReference>
<feature type="transmembrane region" description="Helical" evidence="1">
    <location>
        <begin position="555"/>
        <end position="578"/>
    </location>
</feature>
<dbReference type="Pfam" id="PF09822">
    <property type="entry name" value="ABC_transp_aux"/>
    <property type="match status" value="1"/>
</dbReference>
<dbReference type="Pfam" id="PF23357">
    <property type="entry name" value="DUF7088"/>
    <property type="match status" value="1"/>
</dbReference>
<feature type="transmembrane region" description="Helical" evidence="1">
    <location>
        <begin position="25"/>
        <end position="48"/>
    </location>
</feature>
<keyword evidence="6" id="KW-1185">Reference proteome</keyword>
<accession>A0A0Q4B690</accession>
<feature type="domain" description="ABC-type uncharacterised transport system" evidence="2">
    <location>
        <begin position="211"/>
        <end position="515"/>
    </location>
</feature>